<feature type="region of interest" description="Disordered" evidence="1">
    <location>
        <begin position="71"/>
        <end position="165"/>
    </location>
</feature>
<feature type="compositionally biased region" description="Polar residues" evidence="1">
    <location>
        <begin position="105"/>
        <end position="116"/>
    </location>
</feature>
<evidence type="ECO:0000313" key="3">
    <source>
        <dbReference type="Proteomes" id="UP001562425"/>
    </source>
</evidence>
<evidence type="ECO:0000313" key="2">
    <source>
        <dbReference type="EMBL" id="KAL1380679.1"/>
    </source>
</evidence>
<sequence length="165" mass="18777">MANESFDFNITKFLAEQKQLLALEKERFAVEKINLLEPASNEVATAGSSRVDDDALKRAKDHQNAKLVVKGREGNKENVPKGSEKKPEVEVECPVERMLREGSFQRLQVNHSPQYSSEKKKEESVDDPQVIEHRFVRKKLDHLQSSILEGSPKTPDRQQQQINGV</sequence>
<reference evidence="2 3" key="1">
    <citation type="submission" date="2024-05" db="EMBL/GenBank/DDBJ databases">
        <title>Culex pipiens pipiens assembly and annotation.</title>
        <authorList>
            <person name="Alout H."/>
            <person name="Durand T."/>
        </authorList>
    </citation>
    <scope>NUCLEOTIDE SEQUENCE [LARGE SCALE GENOMIC DNA]</scope>
    <source>
        <strain evidence="2">HA-2024</strain>
        <tissue evidence="2">Whole body</tissue>
    </source>
</reference>
<name>A0ABD1CYM7_CULPP</name>
<evidence type="ECO:0000256" key="1">
    <source>
        <dbReference type="SAM" id="MobiDB-lite"/>
    </source>
</evidence>
<gene>
    <name evidence="2" type="ORF">pipiens_014017</name>
</gene>
<proteinExistence type="predicted"/>
<dbReference type="EMBL" id="JBEHCU010009008">
    <property type="protein sequence ID" value="KAL1380679.1"/>
    <property type="molecule type" value="Genomic_DNA"/>
</dbReference>
<dbReference type="AlphaFoldDB" id="A0ABD1CYM7"/>
<organism evidence="2 3">
    <name type="scientific">Culex pipiens pipiens</name>
    <name type="common">Northern house mosquito</name>
    <dbReference type="NCBI Taxonomy" id="38569"/>
    <lineage>
        <taxon>Eukaryota</taxon>
        <taxon>Metazoa</taxon>
        <taxon>Ecdysozoa</taxon>
        <taxon>Arthropoda</taxon>
        <taxon>Hexapoda</taxon>
        <taxon>Insecta</taxon>
        <taxon>Pterygota</taxon>
        <taxon>Neoptera</taxon>
        <taxon>Endopterygota</taxon>
        <taxon>Diptera</taxon>
        <taxon>Nematocera</taxon>
        <taxon>Culicoidea</taxon>
        <taxon>Culicidae</taxon>
        <taxon>Culicinae</taxon>
        <taxon>Culicini</taxon>
        <taxon>Culex</taxon>
        <taxon>Culex</taxon>
    </lineage>
</organism>
<feature type="compositionally biased region" description="Basic and acidic residues" evidence="1">
    <location>
        <begin position="71"/>
        <end position="100"/>
    </location>
</feature>
<keyword evidence="3" id="KW-1185">Reference proteome</keyword>
<comment type="caution">
    <text evidence="2">The sequence shown here is derived from an EMBL/GenBank/DDBJ whole genome shotgun (WGS) entry which is preliminary data.</text>
</comment>
<protein>
    <submittedName>
        <fullName evidence="2">Uncharacterized protein</fullName>
    </submittedName>
</protein>
<dbReference type="Proteomes" id="UP001562425">
    <property type="component" value="Unassembled WGS sequence"/>
</dbReference>
<accession>A0ABD1CYM7</accession>